<keyword evidence="3" id="KW-1185">Reference proteome</keyword>
<dbReference type="PROSITE" id="PS50005">
    <property type="entry name" value="TPR"/>
    <property type="match status" value="1"/>
</dbReference>
<dbReference type="PANTHER" id="PTHR11102:SF160">
    <property type="entry name" value="ERAD-ASSOCIATED E3 UBIQUITIN-PROTEIN LIGASE COMPONENT HRD3"/>
    <property type="match status" value="1"/>
</dbReference>
<dbReference type="InterPro" id="IPR011990">
    <property type="entry name" value="TPR-like_helical_dom_sf"/>
</dbReference>
<dbReference type="InterPro" id="IPR019734">
    <property type="entry name" value="TPR_rpt"/>
</dbReference>
<dbReference type="KEGG" id="tpi:TREPR_1290"/>
<dbReference type="SUPFAM" id="SSF81901">
    <property type="entry name" value="HCP-like"/>
    <property type="match status" value="2"/>
</dbReference>
<sequence>MINYFNLNKECIVNEESPKDEIITNIKDNNYKFDKLKIDRFNALVKTIKTLAVLNSENTNIEALSTSEFDYSEIIILEIELNYYSEVNDFFLFANLLGRHMPKLLVLLIKYENRYKIIVNKVRENKKNNLLTVVDDILITYWIYPDSPSEISKDIISKLNINKYQAANLFELYKSLNNNLRQFKCRHMTLYSNDFSYVLSNIFKLNTEDCEYLIECIKTKCLHEVSRPPLSKKYRDIYSSQNNRNTIARIFYDYEDVWYILNYHPELKNIMRRMEINNMRDLLDFSYERRRENQQQKTPWWSYSNDSVNNIEEKEIREVSKNTINHIINLDKSLIEEAIAFETGIGIGQNTNKAIEKYLDAFELGIRIIDHIINTDTMVKLAQNISVKYKNKKIESFELLIKASENGNAKAMLYLGRYYLESETKDYAKAIEYFMKAIALGDDNAIIELAKLCKENIDIIEYINDIKILMKTAGKFEDGIKLNKDYEIAFKLFEKAANLDDGEAQYSVGRFYEKGMFVSKDIQEALNWYTKASEKQIPYALEKIAYFLQHGVAGEKDIQKANHYYKKAAQGFQKMADRNDSKAQYLLGQLYKYGIGVKKDIPLFLEWNEKSTATGYKKAQYEYGYSYELKGNIPMAFGWYKKSAEQNYSKAQYKLGLYYEDQDEMDEAFKWYLKAAENGHIESMESLAFCYEKGEGIDKDLEKAKEWYSKAKNMKKY</sequence>
<dbReference type="HOGENOM" id="CLU_385393_0_0_12"/>
<dbReference type="SMART" id="SM00028">
    <property type="entry name" value="TPR"/>
    <property type="match status" value="2"/>
</dbReference>
<dbReference type="SMART" id="SM00671">
    <property type="entry name" value="SEL1"/>
    <property type="match status" value="9"/>
</dbReference>
<dbReference type="RefSeq" id="WP_015708791.1">
    <property type="nucleotide sequence ID" value="NC_015578.1"/>
</dbReference>
<dbReference type="PANTHER" id="PTHR11102">
    <property type="entry name" value="SEL-1-LIKE PROTEIN"/>
    <property type="match status" value="1"/>
</dbReference>
<dbReference type="EMBL" id="CP001843">
    <property type="protein sequence ID" value="AEF84057.1"/>
    <property type="molecule type" value="Genomic_DNA"/>
</dbReference>
<evidence type="ECO:0000256" key="1">
    <source>
        <dbReference type="PROSITE-ProRule" id="PRU00339"/>
    </source>
</evidence>
<reference evidence="2 3" key="2">
    <citation type="journal article" date="2011" name="ISME J.">
        <title>RNA-seq reveals cooperative metabolic interactions between two termite-gut spirochete species in co-culture.</title>
        <authorList>
            <person name="Rosenthal A.Z."/>
            <person name="Matson E.G."/>
            <person name="Eldar A."/>
            <person name="Leadbetter J.R."/>
        </authorList>
    </citation>
    <scope>NUCLEOTIDE SEQUENCE [LARGE SCALE GENOMIC DNA]</scope>
    <source>
        <strain evidence="3">ATCC BAA-887 / DSM 12427 / ZAS-2</strain>
    </source>
</reference>
<evidence type="ECO:0000313" key="2">
    <source>
        <dbReference type="EMBL" id="AEF84057.1"/>
    </source>
</evidence>
<protein>
    <submittedName>
        <fullName evidence="2">Sel1 domain protein</fullName>
    </submittedName>
</protein>
<feature type="repeat" description="TPR" evidence="1">
    <location>
        <begin position="411"/>
        <end position="444"/>
    </location>
</feature>
<dbReference type="Proteomes" id="UP000009223">
    <property type="component" value="Chromosome"/>
</dbReference>
<evidence type="ECO:0000313" key="3">
    <source>
        <dbReference type="Proteomes" id="UP000009223"/>
    </source>
</evidence>
<proteinExistence type="predicted"/>
<keyword evidence="1" id="KW-0802">TPR repeat</keyword>
<organism evidence="2 3">
    <name type="scientific">Treponema primitia (strain ATCC BAA-887 / DSM 12427 / ZAS-2)</name>
    <dbReference type="NCBI Taxonomy" id="545694"/>
    <lineage>
        <taxon>Bacteria</taxon>
        <taxon>Pseudomonadati</taxon>
        <taxon>Spirochaetota</taxon>
        <taxon>Spirochaetia</taxon>
        <taxon>Spirochaetales</taxon>
        <taxon>Treponemataceae</taxon>
        <taxon>Treponema</taxon>
    </lineage>
</organism>
<dbReference type="eggNOG" id="COG0790">
    <property type="taxonomic scope" value="Bacteria"/>
</dbReference>
<dbReference type="Pfam" id="PF14335">
    <property type="entry name" value="DUF4391"/>
    <property type="match status" value="1"/>
</dbReference>
<gene>
    <name evidence="2" type="ordered locus">TREPR_1290</name>
</gene>
<dbReference type="Pfam" id="PF08238">
    <property type="entry name" value="Sel1"/>
    <property type="match status" value="9"/>
</dbReference>
<dbReference type="AlphaFoldDB" id="F5YRE3"/>
<dbReference type="OrthoDB" id="1045962at2"/>
<dbReference type="InterPro" id="IPR050767">
    <property type="entry name" value="Sel1_AlgK"/>
</dbReference>
<dbReference type="STRING" id="545694.TREPR_1290"/>
<dbReference type="InterPro" id="IPR006597">
    <property type="entry name" value="Sel1-like"/>
</dbReference>
<name>F5YRE3_TREPZ</name>
<accession>F5YRE3</accession>
<reference evidence="3" key="1">
    <citation type="submission" date="2009-12" db="EMBL/GenBank/DDBJ databases">
        <title>Complete sequence of Treponema primitia strain ZAS-2.</title>
        <authorList>
            <person name="Tetu S.G."/>
            <person name="Matson E."/>
            <person name="Ren Q."/>
            <person name="Seshadri R."/>
            <person name="Elbourne L."/>
            <person name="Hassan K.A."/>
            <person name="Durkin A."/>
            <person name="Radune D."/>
            <person name="Mohamoud Y."/>
            <person name="Shay R."/>
            <person name="Jin S."/>
            <person name="Zhang X."/>
            <person name="Lucey K."/>
            <person name="Ballor N.R."/>
            <person name="Ottesen E."/>
            <person name="Rosenthal R."/>
            <person name="Allen A."/>
            <person name="Leadbetter J.R."/>
            <person name="Paulsen I.T."/>
        </authorList>
    </citation>
    <scope>NUCLEOTIDE SEQUENCE [LARGE SCALE GENOMIC DNA]</scope>
    <source>
        <strain evidence="3">ATCC BAA-887 / DSM 12427 / ZAS-2</strain>
    </source>
</reference>
<dbReference type="Gene3D" id="1.25.40.10">
    <property type="entry name" value="Tetratricopeptide repeat domain"/>
    <property type="match status" value="2"/>
</dbReference>
<dbReference type="InterPro" id="IPR025503">
    <property type="entry name" value="DUF4391"/>
</dbReference>